<keyword evidence="4" id="KW-1185">Reference proteome</keyword>
<protein>
    <submittedName>
        <fullName evidence="3">ACT domain-containing protein</fullName>
    </submittedName>
</protein>
<accession>A0ABW4PCX5</accession>
<dbReference type="EMBL" id="JBHUFB010000022">
    <property type="protein sequence ID" value="MFD1815846.1"/>
    <property type="molecule type" value="Genomic_DNA"/>
</dbReference>
<dbReference type="PANTHER" id="PTHR39199">
    <property type="entry name" value="BLR5128 PROTEIN"/>
    <property type="match status" value="1"/>
</dbReference>
<dbReference type="RefSeq" id="WP_378488293.1">
    <property type="nucleotide sequence ID" value="NZ_JBHUFB010000022.1"/>
</dbReference>
<dbReference type="InterPro" id="IPR027795">
    <property type="entry name" value="CASTOR_ACT_dom"/>
</dbReference>
<name>A0ABW4PCX5_9NOCA</name>
<organism evidence="3 4">
    <name type="scientific">Rhodococcus gannanensis</name>
    <dbReference type="NCBI Taxonomy" id="1960308"/>
    <lineage>
        <taxon>Bacteria</taxon>
        <taxon>Bacillati</taxon>
        <taxon>Actinomycetota</taxon>
        <taxon>Actinomycetes</taxon>
        <taxon>Mycobacteriales</taxon>
        <taxon>Nocardiaceae</taxon>
        <taxon>Rhodococcus</taxon>
    </lineage>
</organism>
<sequence length="132" mass="13676">MSDPLTDLGEILASLDVTVRPDPYVFAVVEAGSPVVGDAPAVIVEDEGVTVVVTTARARDHDLADAPAFAWLTLTVHSSLDAVGLTAVVSGALADAGISCNVLAGYHHDHLLVPWAARHRAVAVLRALRPPA</sequence>
<dbReference type="Gene3D" id="3.30.2130.10">
    <property type="entry name" value="VC0802-like"/>
    <property type="match status" value="1"/>
</dbReference>
<feature type="domain" description="CASTOR ACT" evidence="2">
    <location>
        <begin position="71"/>
        <end position="126"/>
    </location>
</feature>
<dbReference type="PANTHER" id="PTHR39199:SF1">
    <property type="entry name" value="BLR5128 PROTEIN"/>
    <property type="match status" value="1"/>
</dbReference>
<dbReference type="SUPFAM" id="SSF55021">
    <property type="entry name" value="ACT-like"/>
    <property type="match status" value="2"/>
</dbReference>
<dbReference type="Pfam" id="PF13840">
    <property type="entry name" value="ACT_7"/>
    <property type="match status" value="1"/>
</dbReference>
<evidence type="ECO:0000259" key="1">
    <source>
        <dbReference type="Pfam" id="PF10000"/>
    </source>
</evidence>
<dbReference type="InterPro" id="IPR018717">
    <property type="entry name" value="DUF2241"/>
</dbReference>
<proteinExistence type="predicted"/>
<dbReference type="InterPro" id="IPR045865">
    <property type="entry name" value="ACT-like_dom_sf"/>
</dbReference>
<dbReference type="Proteomes" id="UP001597286">
    <property type="component" value="Unassembled WGS sequence"/>
</dbReference>
<evidence type="ECO:0000313" key="3">
    <source>
        <dbReference type="EMBL" id="MFD1815846.1"/>
    </source>
</evidence>
<evidence type="ECO:0000313" key="4">
    <source>
        <dbReference type="Proteomes" id="UP001597286"/>
    </source>
</evidence>
<reference evidence="4" key="1">
    <citation type="journal article" date="2019" name="Int. J. Syst. Evol. Microbiol.">
        <title>The Global Catalogue of Microorganisms (GCM) 10K type strain sequencing project: providing services to taxonomists for standard genome sequencing and annotation.</title>
        <authorList>
            <consortium name="The Broad Institute Genomics Platform"/>
            <consortium name="The Broad Institute Genome Sequencing Center for Infectious Disease"/>
            <person name="Wu L."/>
            <person name="Ma J."/>
        </authorList>
    </citation>
    <scope>NUCLEOTIDE SEQUENCE [LARGE SCALE GENOMIC DNA]</scope>
    <source>
        <strain evidence="4">DT72</strain>
    </source>
</reference>
<evidence type="ECO:0000259" key="2">
    <source>
        <dbReference type="Pfam" id="PF13840"/>
    </source>
</evidence>
<dbReference type="Pfam" id="PF10000">
    <property type="entry name" value="ACT_3"/>
    <property type="match status" value="1"/>
</dbReference>
<feature type="domain" description="DUF2241" evidence="1">
    <location>
        <begin position="6"/>
        <end position="65"/>
    </location>
</feature>
<gene>
    <name evidence="3" type="ORF">ACFSJG_26820</name>
</gene>
<comment type="caution">
    <text evidence="3">The sequence shown here is derived from an EMBL/GenBank/DDBJ whole genome shotgun (WGS) entry which is preliminary data.</text>
</comment>